<evidence type="ECO:0000256" key="2">
    <source>
        <dbReference type="ARBA" id="ARBA00009539"/>
    </source>
</evidence>
<dbReference type="GO" id="GO:0006730">
    <property type="term" value="P:one-carbon metabolic process"/>
    <property type="evidence" value="ECO:0007669"/>
    <property type="project" value="UniProtKB-KW"/>
</dbReference>
<organism evidence="9 10">
    <name type="scientific">Bacillus subtilis</name>
    <dbReference type="NCBI Taxonomy" id="1423"/>
    <lineage>
        <taxon>Bacteria</taxon>
        <taxon>Bacillati</taxon>
        <taxon>Bacillota</taxon>
        <taxon>Bacilli</taxon>
        <taxon>Bacillales</taxon>
        <taxon>Bacillaceae</taxon>
        <taxon>Bacillus</taxon>
    </lineage>
</organism>
<evidence type="ECO:0000313" key="9">
    <source>
        <dbReference type="EMBL" id="MBO3797180.1"/>
    </source>
</evidence>
<evidence type="ECO:0000256" key="3">
    <source>
        <dbReference type="ARBA" id="ARBA00012856"/>
    </source>
</evidence>
<dbReference type="InterPro" id="IPR012259">
    <property type="entry name" value="DHFR"/>
</dbReference>
<comment type="pathway">
    <text evidence="1 7">Cofactor biosynthesis; tetrahydrofolate biosynthesis; 5,6,7,8-tetrahydrofolate from 7,8-dihydrofolate: step 1/1.</text>
</comment>
<dbReference type="PANTHER" id="PTHR48069:SF3">
    <property type="entry name" value="DIHYDROFOLATE REDUCTASE"/>
    <property type="match status" value="1"/>
</dbReference>
<proteinExistence type="inferred from homology"/>
<evidence type="ECO:0000256" key="1">
    <source>
        <dbReference type="ARBA" id="ARBA00004903"/>
    </source>
</evidence>
<keyword evidence="6 7" id="KW-0560">Oxidoreductase</keyword>
<dbReference type="PRINTS" id="PR00070">
    <property type="entry name" value="DHFR"/>
</dbReference>
<accession>A0A8I1WHW4</accession>
<dbReference type="UniPathway" id="UPA00077">
    <property type="reaction ID" value="UER00158"/>
</dbReference>
<dbReference type="EMBL" id="JAGFPW010000053">
    <property type="protein sequence ID" value="MBO3797180.1"/>
    <property type="molecule type" value="Genomic_DNA"/>
</dbReference>
<evidence type="ECO:0000256" key="4">
    <source>
        <dbReference type="ARBA" id="ARBA00022563"/>
    </source>
</evidence>
<gene>
    <name evidence="9" type="ORF">J5227_23445</name>
</gene>
<dbReference type="GO" id="GO:0050661">
    <property type="term" value="F:NADP binding"/>
    <property type="evidence" value="ECO:0007669"/>
    <property type="project" value="InterPro"/>
</dbReference>
<dbReference type="EC" id="1.5.1.3" evidence="3 7"/>
<evidence type="ECO:0000256" key="7">
    <source>
        <dbReference type="PIRNR" id="PIRNR000194"/>
    </source>
</evidence>
<dbReference type="PIRSF" id="PIRSF000194">
    <property type="entry name" value="DHFR"/>
    <property type="match status" value="1"/>
</dbReference>
<evidence type="ECO:0000256" key="6">
    <source>
        <dbReference type="ARBA" id="ARBA00023002"/>
    </source>
</evidence>
<keyword evidence="4 7" id="KW-0554">One-carbon metabolism</keyword>
<feature type="domain" description="DHFR" evidence="8">
    <location>
        <begin position="1"/>
        <end position="168"/>
    </location>
</feature>
<evidence type="ECO:0000256" key="5">
    <source>
        <dbReference type="ARBA" id="ARBA00022857"/>
    </source>
</evidence>
<dbReference type="GO" id="GO:0046654">
    <property type="term" value="P:tetrahydrofolate biosynthetic process"/>
    <property type="evidence" value="ECO:0007669"/>
    <property type="project" value="UniProtKB-UniPathway"/>
</dbReference>
<comment type="caution">
    <text evidence="9">The sequence shown here is derived from an EMBL/GenBank/DDBJ whole genome shotgun (WGS) entry which is preliminary data.</text>
</comment>
<sequence>MLSLIACCDKTLAIGYQNKLLYHLPADMKHFKEKTEGKICIQGRSTYESIIGMTGKPLQNRRNIILTRDQNFKPDYSSFVYHSIEEVLKLIQGQVNTDEEVMVIGGSMIYKAFLPYADKVYLTIVDSESNEADSYFPMLDDHWKVTNKQHNEADEKNKYNYSFLTFENNYRQS</sequence>
<dbReference type="SUPFAM" id="SSF53597">
    <property type="entry name" value="Dihydrofolate reductase-like"/>
    <property type="match status" value="1"/>
</dbReference>
<dbReference type="PROSITE" id="PS51330">
    <property type="entry name" value="DHFR_2"/>
    <property type="match status" value="1"/>
</dbReference>
<evidence type="ECO:0000313" key="10">
    <source>
        <dbReference type="Proteomes" id="UP000665181"/>
    </source>
</evidence>
<comment type="catalytic activity">
    <reaction evidence="7">
        <text>(6S)-5,6,7,8-tetrahydrofolate + NADP(+) = 7,8-dihydrofolate + NADPH + H(+)</text>
        <dbReference type="Rhea" id="RHEA:15009"/>
        <dbReference type="ChEBI" id="CHEBI:15378"/>
        <dbReference type="ChEBI" id="CHEBI:57451"/>
        <dbReference type="ChEBI" id="CHEBI:57453"/>
        <dbReference type="ChEBI" id="CHEBI:57783"/>
        <dbReference type="ChEBI" id="CHEBI:58349"/>
        <dbReference type="EC" id="1.5.1.3"/>
    </reaction>
</comment>
<dbReference type="Proteomes" id="UP000665181">
    <property type="component" value="Unassembled WGS sequence"/>
</dbReference>
<dbReference type="AlphaFoldDB" id="A0A8I1WHW4"/>
<dbReference type="GO" id="GO:0005829">
    <property type="term" value="C:cytosol"/>
    <property type="evidence" value="ECO:0007669"/>
    <property type="project" value="TreeGrafter"/>
</dbReference>
<comment type="similarity">
    <text evidence="2 7">Belongs to the dihydrofolate reductase family.</text>
</comment>
<name>A0A8I1WHW4_BACIU</name>
<comment type="function">
    <text evidence="7">Key enzyme in folate metabolism. Catalyzes an essential reaction for de novo glycine and purine synthesis, and for DNA precursor synthesis.</text>
</comment>
<evidence type="ECO:0000259" key="8">
    <source>
        <dbReference type="PROSITE" id="PS51330"/>
    </source>
</evidence>
<dbReference type="GO" id="GO:0046452">
    <property type="term" value="P:dihydrofolate metabolic process"/>
    <property type="evidence" value="ECO:0007669"/>
    <property type="project" value="TreeGrafter"/>
</dbReference>
<dbReference type="CDD" id="cd00209">
    <property type="entry name" value="DHFR"/>
    <property type="match status" value="1"/>
</dbReference>
<dbReference type="Gene3D" id="3.40.430.10">
    <property type="entry name" value="Dihydrofolate Reductase, subunit A"/>
    <property type="match status" value="1"/>
</dbReference>
<dbReference type="GO" id="GO:0046655">
    <property type="term" value="P:folic acid metabolic process"/>
    <property type="evidence" value="ECO:0007669"/>
    <property type="project" value="TreeGrafter"/>
</dbReference>
<keyword evidence="5 7" id="KW-0521">NADP</keyword>
<protein>
    <recommendedName>
        <fullName evidence="3 7">Dihydrofolate reductase</fullName>
        <ecNumber evidence="3 7">1.5.1.3</ecNumber>
    </recommendedName>
</protein>
<dbReference type="RefSeq" id="WP_041353127.1">
    <property type="nucleotide sequence ID" value="NZ_JACAAP010000002.1"/>
</dbReference>
<reference evidence="9" key="1">
    <citation type="submission" date="2021-03" db="EMBL/GenBank/DDBJ databases">
        <title>Isolation of Bacillus subtilis from fermented food sample.</title>
        <authorList>
            <person name="Lakshmanan V."/>
            <person name="Athira K."/>
            <person name="Rajagopal K."/>
        </authorList>
    </citation>
    <scope>NUCLEOTIDE SEQUENCE</scope>
    <source>
        <strain evidence="9">S1</strain>
    </source>
</reference>
<dbReference type="Pfam" id="PF00186">
    <property type="entry name" value="DHFR_1"/>
    <property type="match status" value="1"/>
</dbReference>
<dbReference type="InterPro" id="IPR024072">
    <property type="entry name" value="DHFR-like_dom_sf"/>
</dbReference>
<dbReference type="PANTHER" id="PTHR48069">
    <property type="entry name" value="DIHYDROFOLATE REDUCTASE"/>
    <property type="match status" value="1"/>
</dbReference>
<dbReference type="GO" id="GO:0004146">
    <property type="term" value="F:dihydrofolate reductase activity"/>
    <property type="evidence" value="ECO:0007669"/>
    <property type="project" value="UniProtKB-EC"/>
</dbReference>
<dbReference type="InterPro" id="IPR001796">
    <property type="entry name" value="DHFR_dom"/>
</dbReference>